<dbReference type="Proteomes" id="UP000799421">
    <property type="component" value="Unassembled WGS sequence"/>
</dbReference>
<reference evidence="1" key="1">
    <citation type="journal article" date="2020" name="Stud. Mycol.">
        <title>101 Dothideomycetes genomes: a test case for predicting lifestyles and emergence of pathogens.</title>
        <authorList>
            <person name="Haridas S."/>
            <person name="Albert R."/>
            <person name="Binder M."/>
            <person name="Bloem J."/>
            <person name="Labutti K."/>
            <person name="Salamov A."/>
            <person name="Andreopoulos B."/>
            <person name="Baker S."/>
            <person name="Barry K."/>
            <person name="Bills G."/>
            <person name="Bluhm B."/>
            <person name="Cannon C."/>
            <person name="Castanera R."/>
            <person name="Culley D."/>
            <person name="Daum C."/>
            <person name="Ezra D."/>
            <person name="Gonzalez J."/>
            <person name="Henrissat B."/>
            <person name="Kuo A."/>
            <person name="Liang C."/>
            <person name="Lipzen A."/>
            <person name="Lutzoni F."/>
            <person name="Magnuson J."/>
            <person name="Mondo S."/>
            <person name="Nolan M."/>
            <person name="Ohm R."/>
            <person name="Pangilinan J."/>
            <person name="Park H.-J."/>
            <person name="Ramirez L."/>
            <person name="Alfaro M."/>
            <person name="Sun H."/>
            <person name="Tritt A."/>
            <person name="Yoshinaga Y."/>
            <person name="Zwiers L.-H."/>
            <person name="Turgeon B."/>
            <person name="Goodwin S."/>
            <person name="Spatafora J."/>
            <person name="Crous P."/>
            <person name="Grigoriev I."/>
        </authorList>
    </citation>
    <scope>NUCLEOTIDE SEQUENCE</scope>
    <source>
        <strain evidence="1">CBS 480.64</strain>
    </source>
</reference>
<accession>A0A6A7C0Z7</accession>
<keyword evidence="2" id="KW-1185">Reference proteome</keyword>
<proteinExistence type="predicted"/>
<name>A0A6A7C0Z7_9PEZI</name>
<dbReference type="AlphaFoldDB" id="A0A6A7C0Z7"/>
<sequence>MPLIGNPPKNLTDQGQPQTQLYKARYPKTPMEKPLLDPLTHHPWSSEADWIQYKGCDLIRLPYQYAAEEVISAGNGVIRFRHLNHFYVTLFKREWLDKVEQLQQHCRCPEDWIRKSGFRPRLGVGYSGLEEHTGDELENDLDDPGLLWWGKDDPPLADAY</sequence>
<dbReference type="EMBL" id="MU005976">
    <property type="protein sequence ID" value="KAF2860972.1"/>
    <property type="molecule type" value="Genomic_DNA"/>
</dbReference>
<organism evidence="1 2">
    <name type="scientific">Piedraia hortae CBS 480.64</name>
    <dbReference type="NCBI Taxonomy" id="1314780"/>
    <lineage>
        <taxon>Eukaryota</taxon>
        <taxon>Fungi</taxon>
        <taxon>Dikarya</taxon>
        <taxon>Ascomycota</taxon>
        <taxon>Pezizomycotina</taxon>
        <taxon>Dothideomycetes</taxon>
        <taxon>Dothideomycetidae</taxon>
        <taxon>Capnodiales</taxon>
        <taxon>Piedraiaceae</taxon>
        <taxon>Piedraia</taxon>
    </lineage>
</organism>
<gene>
    <name evidence="1" type="ORF">K470DRAFT_257325</name>
</gene>
<evidence type="ECO:0000313" key="1">
    <source>
        <dbReference type="EMBL" id="KAF2860972.1"/>
    </source>
</evidence>
<evidence type="ECO:0000313" key="2">
    <source>
        <dbReference type="Proteomes" id="UP000799421"/>
    </source>
</evidence>
<protein>
    <submittedName>
        <fullName evidence="1">Uncharacterized protein</fullName>
    </submittedName>
</protein>